<evidence type="ECO:0000313" key="3">
    <source>
        <dbReference type="Proteomes" id="UP000799421"/>
    </source>
</evidence>
<evidence type="ECO:0000256" key="1">
    <source>
        <dbReference type="SAM" id="MobiDB-lite"/>
    </source>
</evidence>
<feature type="compositionally biased region" description="Low complexity" evidence="1">
    <location>
        <begin position="9"/>
        <end position="21"/>
    </location>
</feature>
<dbReference type="Proteomes" id="UP000799421">
    <property type="component" value="Unassembled WGS sequence"/>
</dbReference>
<accession>A0A6A7BU22</accession>
<evidence type="ECO:0000313" key="2">
    <source>
        <dbReference type="EMBL" id="KAF2858219.1"/>
    </source>
</evidence>
<reference evidence="2" key="1">
    <citation type="journal article" date="2020" name="Stud. Mycol.">
        <title>101 Dothideomycetes genomes: a test case for predicting lifestyles and emergence of pathogens.</title>
        <authorList>
            <person name="Haridas S."/>
            <person name="Albert R."/>
            <person name="Binder M."/>
            <person name="Bloem J."/>
            <person name="Labutti K."/>
            <person name="Salamov A."/>
            <person name="Andreopoulos B."/>
            <person name="Baker S."/>
            <person name="Barry K."/>
            <person name="Bills G."/>
            <person name="Bluhm B."/>
            <person name="Cannon C."/>
            <person name="Castanera R."/>
            <person name="Culley D."/>
            <person name="Daum C."/>
            <person name="Ezra D."/>
            <person name="Gonzalez J."/>
            <person name="Henrissat B."/>
            <person name="Kuo A."/>
            <person name="Liang C."/>
            <person name="Lipzen A."/>
            <person name="Lutzoni F."/>
            <person name="Magnuson J."/>
            <person name="Mondo S."/>
            <person name="Nolan M."/>
            <person name="Ohm R."/>
            <person name="Pangilinan J."/>
            <person name="Park H.-J."/>
            <person name="Ramirez L."/>
            <person name="Alfaro M."/>
            <person name="Sun H."/>
            <person name="Tritt A."/>
            <person name="Yoshinaga Y."/>
            <person name="Zwiers L.-H."/>
            <person name="Turgeon B."/>
            <person name="Goodwin S."/>
            <person name="Spatafora J."/>
            <person name="Crous P."/>
            <person name="Grigoriev I."/>
        </authorList>
    </citation>
    <scope>NUCLEOTIDE SEQUENCE</scope>
    <source>
        <strain evidence="2">CBS 480.64</strain>
    </source>
</reference>
<dbReference type="AlphaFoldDB" id="A0A6A7BU22"/>
<feature type="region of interest" description="Disordered" evidence="1">
    <location>
        <begin position="221"/>
        <end position="323"/>
    </location>
</feature>
<organism evidence="2 3">
    <name type="scientific">Piedraia hortae CBS 480.64</name>
    <dbReference type="NCBI Taxonomy" id="1314780"/>
    <lineage>
        <taxon>Eukaryota</taxon>
        <taxon>Fungi</taxon>
        <taxon>Dikarya</taxon>
        <taxon>Ascomycota</taxon>
        <taxon>Pezizomycotina</taxon>
        <taxon>Dothideomycetes</taxon>
        <taxon>Dothideomycetidae</taxon>
        <taxon>Capnodiales</taxon>
        <taxon>Piedraiaceae</taxon>
        <taxon>Piedraia</taxon>
    </lineage>
</organism>
<sequence length="443" mass="46291">MDAGGLAHSNYSNPGGNSAPGNGIGAPGMGFGARSRLGGKRLSVALPPNVDTISETNPTPRTSRSHLLAGLRTQPKMQIPASAPYNHLQHAIPGMGPRACNTMAVPQSAMTAGFGVAHSGFPTYAMAEQILAPPAMLDSAAEMDPLVLQQMQITRSYLAKRQQELQQQLDNLSLSHSTAIEPTYACLPPMDISGQSGVYLMWNPASQSYMYAVDPNMSMQVTSPSASVTTGRSVPRKNSTSPSAQFDPLPSSSANSFGRSHKKGSSLAINPFGRAEAGPQTASPAAVGSQRSASPPTPMTGTFAPGAARAGEHPVRQPRGPPAIDELLAAPTAAHVGSKNFAARQRRQALANLAEVGAGRRGVSRSSETSRDSDDEDKNVSEVKDKNGPDSYCGLSSASSSESEDLGPFRQPPTPAAPNFMQGMDRKTMLGVLSAAGKRRSVF</sequence>
<keyword evidence="3" id="KW-1185">Reference proteome</keyword>
<gene>
    <name evidence="2" type="ORF">K470DRAFT_272644</name>
</gene>
<feature type="region of interest" description="Disordered" evidence="1">
    <location>
        <begin position="1"/>
        <end position="23"/>
    </location>
</feature>
<feature type="region of interest" description="Disordered" evidence="1">
    <location>
        <begin position="353"/>
        <end position="424"/>
    </location>
</feature>
<protein>
    <submittedName>
        <fullName evidence="2">Uncharacterized protein</fullName>
    </submittedName>
</protein>
<dbReference type="EMBL" id="MU006015">
    <property type="protein sequence ID" value="KAF2858219.1"/>
    <property type="molecule type" value="Genomic_DNA"/>
</dbReference>
<dbReference type="OrthoDB" id="4092340at2759"/>
<proteinExistence type="predicted"/>
<feature type="compositionally biased region" description="Polar residues" evidence="1">
    <location>
        <begin position="221"/>
        <end position="258"/>
    </location>
</feature>
<feature type="compositionally biased region" description="Basic and acidic residues" evidence="1">
    <location>
        <begin position="368"/>
        <end position="388"/>
    </location>
</feature>
<name>A0A6A7BU22_9PEZI</name>